<proteinExistence type="predicted"/>
<feature type="transmembrane region" description="Helical" evidence="2">
    <location>
        <begin position="98"/>
        <end position="119"/>
    </location>
</feature>
<feature type="compositionally biased region" description="Basic and acidic residues" evidence="1">
    <location>
        <begin position="9"/>
        <end position="27"/>
    </location>
</feature>
<dbReference type="RefSeq" id="WP_230738029.1">
    <property type="nucleotide sequence ID" value="NZ_JAJNDB010000005.1"/>
</dbReference>
<dbReference type="EMBL" id="JAJNDB010000005">
    <property type="protein sequence ID" value="MCD2196175.1"/>
    <property type="molecule type" value="Genomic_DNA"/>
</dbReference>
<evidence type="ECO:0000256" key="1">
    <source>
        <dbReference type="SAM" id="MobiDB-lite"/>
    </source>
</evidence>
<evidence type="ECO:0000313" key="3">
    <source>
        <dbReference type="EMBL" id="MCD2196175.1"/>
    </source>
</evidence>
<organism evidence="3 4">
    <name type="scientific">Actinomycetospora endophytica</name>
    <dbReference type="NCBI Taxonomy" id="2291215"/>
    <lineage>
        <taxon>Bacteria</taxon>
        <taxon>Bacillati</taxon>
        <taxon>Actinomycetota</taxon>
        <taxon>Actinomycetes</taxon>
        <taxon>Pseudonocardiales</taxon>
        <taxon>Pseudonocardiaceae</taxon>
        <taxon>Actinomycetospora</taxon>
    </lineage>
</organism>
<evidence type="ECO:0000256" key="2">
    <source>
        <dbReference type="SAM" id="Phobius"/>
    </source>
</evidence>
<keyword evidence="2" id="KW-1133">Transmembrane helix</keyword>
<protein>
    <submittedName>
        <fullName evidence="3">Uncharacterized protein</fullName>
    </submittedName>
</protein>
<reference evidence="3 4" key="1">
    <citation type="submission" date="2021-11" db="EMBL/GenBank/DDBJ databases">
        <title>Draft genome sequence of Actinomycetospora sp. SF1 isolated from the rhizosphere soil.</title>
        <authorList>
            <person name="Duangmal K."/>
            <person name="Chantavorakit T."/>
        </authorList>
    </citation>
    <scope>NUCLEOTIDE SEQUENCE [LARGE SCALE GENOMIC DNA]</scope>
    <source>
        <strain evidence="3 4">TBRC 5722</strain>
    </source>
</reference>
<feature type="transmembrane region" description="Helical" evidence="2">
    <location>
        <begin position="166"/>
        <end position="185"/>
    </location>
</feature>
<feature type="transmembrane region" description="Helical" evidence="2">
    <location>
        <begin position="46"/>
        <end position="65"/>
    </location>
</feature>
<evidence type="ECO:0000313" key="4">
    <source>
        <dbReference type="Proteomes" id="UP001199469"/>
    </source>
</evidence>
<comment type="caution">
    <text evidence="3">The sequence shown here is derived from an EMBL/GenBank/DDBJ whole genome shotgun (WGS) entry which is preliminary data.</text>
</comment>
<name>A0ABS8PF84_9PSEU</name>
<feature type="transmembrane region" description="Helical" evidence="2">
    <location>
        <begin position="197"/>
        <end position="220"/>
    </location>
</feature>
<gene>
    <name evidence="3" type="ORF">LQ327_22640</name>
</gene>
<accession>A0ABS8PF84</accession>
<feature type="region of interest" description="Disordered" evidence="1">
    <location>
        <begin position="1"/>
        <end position="35"/>
    </location>
</feature>
<keyword evidence="4" id="KW-1185">Reference proteome</keyword>
<sequence>MTESPAEPSPDHEEPRQLPASRDDERGTGPSSSGEASIGLPMALRFFAAVVAPTTLVTALLVYFGRLYTVGQTGYLHVESTIFNFSVQDYLARAAAGLYVPLVAVVGCAAVTLWAWRLLLHVLAPDARARVARVAAPVVGSLGVLPLIVATVALFQIAPRTWPPELGGLCLSVGVVMIEAGFTLLRLSGERTRSSALAPSAVAEWAVVFLLFGAGLFWAVGDYANDAGTSWARQTERDLASSPDVVLYSTTDLGVELPGVTQTLCTTPAGPESTSAFRFRYEGLKLVLQSGGYYLFLPDGWTSTHGTAVVVPQSGLRLEFSPPASGRRGRC</sequence>
<feature type="transmembrane region" description="Helical" evidence="2">
    <location>
        <begin position="131"/>
        <end position="154"/>
    </location>
</feature>
<keyword evidence="2" id="KW-0812">Transmembrane</keyword>
<dbReference type="Proteomes" id="UP001199469">
    <property type="component" value="Unassembled WGS sequence"/>
</dbReference>
<keyword evidence="2" id="KW-0472">Membrane</keyword>